<sequence>MLLAAGYSPTNAMFDLPELPLWIILIGLLSFFVGVVITILVYIINAPVKSNNVSNLAIALDYIKNIFRANIFRSRAWGDEEKYELLWSPQSHRLRKDHDEEESIESDGDAGSTTALDYQSPRNAAAAKLTPRLGFRSEPLDEATWIQARAAFDEQALTPRSENFYYQLGSGNGSSAASSRDSVGCSQQDGGVWWKVL</sequence>
<keyword evidence="2" id="KW-0472">Membrane</keyword>
<feature type="region of interest" description="Disordered" evidence="1">
    <location>
        <begin position="96"/>
        <end position="117"/>
    </location>
</feature>
<protein>
    <submittedName>
        <fullName evidence="3">Uncharacterized protein</fullName>
    </submittedName>
</protein>
<evidence type="ECO:0000256" key="2">
    <source>
        <dbReference type="SAM" id="Phobius"/>
    </source>
</evidence>
<dbReference type="Proteomes" id="UP000799776">
    <property type="component" value="Unassembled WGS sequence"/>
</dbReference>
<feature type="compositionally biased region" description="Acidic residues" evidence="1">
    <location>
        <begin position="99"/>
        <end position="108"/>
    </location>
</feature>
<evidence type="ECO:0000313" key="4">
    <source>
        <dbReference type="Proteomes" id="UP000799776"/>
    </source>
</evidence>
<keyword evidence="2" id="KW-1133">Transmembrane helix</keyword>
<gene>
    <name evidence="3" type="ORF">K490DRAFT_62397</name>
</gene>
<comment type="caution">
    <text evidence="3">The sequence shown here is derived from an EMBL/GenBank/DDBJ whole genome shotgun (WGS) entry which is preliminary data.</text>
</comment>
<reference evidence="3" key="1">
    <citation type="journal article" date="2020" name="Stud. Mycol.">
        <title>101 Dothideomycetes genomes: a test case for predicting lifestyles and emergence of pathogens.</title>
        <authorList>
            <person name="Haridas S."/>
            <person name="Albert R."/>
            <person name="Binder M."/>
            <person name="Bloem J."/>
            <person name="Labutti K."/>
            <person name="Salamov A."/>
            <person name="Andreopoulos B."/>
            <person name="Baker S."/>
            <person name="Barry K."/>
            <person name="Bills G."/>
            <person name="Bluhm B."/>
            <person name="Cannon C."/>
            <person name="Castanera R."/>
            <person name="Culley D."/>
            <person name="Daum C."/>
            <person name="Ezra D."/>
            <person name="Gonzalez J."/>
            <person name="Henrissat B."/>
            <person name="Kuo A."/>
            <person name="Liang C."/>
            <person name="Lipzen A."/>
            <person name="Lutzoni F."/>
            <person name="Magnuson J."/>
            <person name="Mondo S."/>
            <person name="Nolan M."/>
            <person name="Ohm R."/>
            <person name="Pangilinan J."/>
            <person name="Park H.-J."/>
            <person name="Ramirez L."/>
            <person name="Alfaro M."/>
            <person name="Sun H."/>
            <person name="Tritt A."/>
            <person name="Yoshinaga Y."/>
            <person name="Zwiers L.-H."/>
            <person name="Turgeon B."/>
            <person name="Goodwin S."/>
            <person name="Spatafora J."/>
            <person name="Crous P."/>
            <person name="Grigoriev I."/>
        </authorList>
    </citation>
    <scope>NUCLEOTIDE SEQUENCE</scope>
    <source>
        <strain evidence="3">CBS 121410</strain>
    </source>
</reference>
<evidence type="ECO:0000313" key="3">
    <source>
        <dbReference type="EMBL" id="KAF2091068.1"/>
    </source>
</evidence>
<dbReference type="AlphaFoldDB" id="A0A9P4I042"/>
<evidence type="ECO:0000256" key="1">
    <source>
        <dbReference type="SAM" id="MobiDB-lite"/>
    </source>
</evidence>
<dbReference type="EMBL" id="ML978712">
    <property type="protein sequence ID" value="KAF2091068.1"/>
    <property type="molecule type" value="Genomic_DNA"/>
</dbReference>
<name>A0A9P4I042_9PEZI</name>
<feature type="transmembrane region" description="Helical" evidence="2">
    <location>
        <begin position="20"/>
        <end position="44"/>
    </location>
</feature>
<accession>A0A9P4I042</accession>
<organism evidence="3 4">
    <name type="scientific">Saccharata proteae CBS 121410</name>
    <dbReference type="NCBI Taxonomy" id="1314787"/>
    <lineage>
        <taxon>Eukaryota</taxon>
        <taxon>Fungi</taxon>
        <taxon>Dikarya</taxon>
        <taxon>Ascomycota</taxon>
        <taxon>Pezizomycotina</taxon>
        <taxon>Dothideomycetes</taxon>
        <taxon>Dothideomycetes incertae sedis</taxon>
        <taxon>Botryosphaeriales</taxon>
        <taxon>Saccharataceae</taxon>
        <taxon>Saccharata</taxon>
    </lineage>
</organism>
<keyword evidence="2" id="KW-0812">Transmembrane</keyword>
<proteinExistence type="predicted"/>
<keyword evidence="4" id="KW-1185">Reference proteome</keyword>